<keyword evidence="7" id="KW-1185">Reference proteome</keyword>
<dbReference type="AlphaFoldDB" id="A0A430KRJ1"/>
<dbReference type="EMBL" id="RQXW01000007">
    <property type="protein sequence ID" value="RTE65964.1"/>
    <property type="molecule type" value="Genomic_DNA"/>
</dbReference>
<dbReference type="InterPro" id="IPR020841">
    <property type="entry name" value="PKS_Beta-ketoAc_synthase_dom"/>
</dbReference>
<organism evidence="6 7">
    <name type="scientific">Amphritea opalescens</name>
    <dbReference type="NCBI Taxonomy" id="2490544"/>
    <lineage>
        <taxon>Bacteria</taxon>
        <taxon>Pseudomonadati</taxon>
        <taxon>Pseudomonadota</taxon>
        <taxon>Gammaproteobacteria</taxon>
        <taxon>Oceanospirillales</taxon>
        <taxon>Oceanospirillaceae</taxon>
        <taxon>Amphritea</taxon>
    </lineage>
</organism>
<dbReference type="UniPathway" id="UPA00094"/>
<dbReference type="OrthoDB" id="9808669at2"/>
<dbReference type="NCBIfam" id="NF006618">
    <property type="entry name" value="PRK09185.1"/>
    <property type="match status" value="1"/>
</dbReference>
<comment type="pathway">
    <text evidence="1">Lipid metabolism; fatty acid biosynthesis.</text>
</comment>
<evidence type="ECO:0000256" key="3">
    <source>
        <dbReference type="ARBA" id="ARBA00022679"/>
    </source>
</evidence>
<evidence type="ECO:0000313" key="7">
    <source>
        <dbReference type="Proteomes" id="UP000283087"/>
    </source>
</evidence>
<dbReference type="InterPro" id="IPR018201">
    <property type="entry name" value="Ketoacyl_synth_AS"/>
</dbReference>
<gene>
    <name evidence="6" type="ORF">EH243_09790</name>
</gene>
<dbReference type="Pfam" id="PF00109">
    <property type="entry name" value="ketoacyl-synt"/>
    <property type="match status" value="1"/>
</dbReference>
<dbReference type="GO" id="GO:0005829">
    <property type="term" value="C:cytosol"/>
    <property type="evidence" value="ECO:0007669"/>
    <property type="project" value="TreeGrafter"/>
</dbReference>
<keyword evidence="3 4" id="KW-0808">Transferase</keyword>
<dbReference type="SMART" id="SM00825">
    <property type="entry name" value="PKS_KS"/>
    <property type="match status" value="1"/>
</dbReference>
<dbReference type="Proteomes" id="UP000283087">
    <property type="component" value="Unassembled WGS sequence"/>
</dbReference>
<dbReference type="PANTHER" id="PTHR11712">
    <property type="entry name" value="POLYKETIDE SYNTHASE-RELATED"/>
    <property type="match status" value="1"/>
</dbReference>
<evidence type="ECO:0000259" key="5">
    <source>
        <dbReference type="PROSITE" id="PS52004"/>
    </source>
</evidence>
<evidence type="ECO:0000256" key="2">
    <source>
        <dbReference type="ARBA" id="ARBA00008467"/>
    </source>
</evidence>
<protein>
    <submittedName>
        <fullName evidence="6">Beta-ketoacyl-ACP synthase</fullName>
    </submittedName>
</protein>
<dbReference type="InterPro" id="IPR000794">
    <property type="entry name" value="Beta-ketoacyl_synthase"/>
</dbReference>
<dbReference type="Pfam" id="PF02801">
    <property type="entry name" value="Ketoacyl-synt_C"/>
    <property type="match status" value="1"/>
</dbReference>
<proteinExistence type="inferred from homology"/>
<dbReference type="CDD" id="cd00834">
    <property type="entry name" value="KAS_I_II"/>
    <property type="match status" value="1"/>
</dbReference>
<dbReference type="PROSITE" id="PS00606">
    <property type="entry name" value="KS3_1"/>
    <property type="match status" value="1"/>
</dbReference>
<dbReference type="GO" id="GO:0006633">
    <property type="term" value="P:fatty acid biosynthetic process"/>
    <property type="evidence" value="ECO:0007669"/>
    <property type="project" value="UniProtKB-UniPathway"/>
</dbReference>
<dbReference type="RefSeq" id="WP_126158471.1">
    <property type="nucleotide sequence ID" value="NZ_RQXW01000007.1"/>
</dbReference>
<evidence type="ECO:0000313" key="6">
    <source>
        <dbReference type="EMBL" id="RTE65964.1"/>
    </source>
</evidence>
<comment type="caution">
    <text evidence="6">The sequence shown here is derived from an EMBL/GenBank/DDBJ whole genome shotgun (WGS) entry which is preliminary data.</text>
</comment>
<comment type="similarity">
    <text evidence="2 4">Belongs to the thiolase-like superfamily. Beta-ketoacyl-ACP synthases family.</text>
</comment>
<evidence type="ECO:0000256" key="4">
    <source>
        <dbReference type="RuleBase" id="RU003694"/>
    </source>
</evidence>
<feature type="domain" description="Ketosynthase family 3 (KS3)" evidence="5">
    <location>
        <begin position="1"/>
        <end position="387"/>
    </location>
</feature>
<dbReference type="InterPro" id="IPR014030">
    <property type="entry name" value="Ketoacyl_synth_N"/>
</dbReference>
<dbReference type="InterPro" id="IPR016039">
    <property type="entry name" value="Thiolase-like"/>
</dbReference>
<dbReference type="GO" id="GO:0004315">
    <property type="term" value="F:3-oxoacyl-[acyl-carrier-protein] synthase activity"/>
    <property type="evidence" value="ECO:0007669"/>
    <property type="project" value="InterPro"/>
</dbReference>
<evidence type="ECO:0000256" key="1">
    <source>
        <dbReference type="ARBA" id="ARBA00005194"/>
    </source>
</evidence>
<accession>A0A430KRJ1</accession>
<dbReference type="PANTHER" id="PTHR11712:SF320">
    <property type="entry name" value="BETA-KETOACYL SYNTHASE"/>
    <property type="match status" value="1"/>
</dbReference>
<dbReference type="Gene3D" id="3.40.47.10">
    <property type="match status" value="2"/>
</dbReference>
<dbReference type="PROSITE" id="PS52004">
    <property type="entry name" value="KS3_2"/>
    <property type="match status" value="1"/>
</dbReference>
<reference evidence="6 7" key="1">
    <citation type="submission" date="2018-11" db="EMBL/GenBank/DDBJ databases">
        <title>The draft genome sequence of Amphritea opalescens ANRC-JH13T.</title>
        <authorList>
            <person name="Fang Z."/>
            <person name="Zhang Y."/>
            <person name="Han X."/>
        </authorList>
    </citation>
    <scope>NUCLEOTIDE SEQUENCE [LARGE SCALE GENOMIC DNA]</scope>
    <source>
        <strain evidence="6 7">ANRC-JH13</strain>
    </source>
</reference>
<dbReference type="SUPFAM" id="SSF53901">
    <property type="entry name" value="Thiolase-like"/>
    <property type="match status" value="2"/>
</dbReference>
<dbReference type="InterPro" id="IPR014031">
    <property type="entry name" value="Ketoacyl_synth_C"/>
</dbReference>
<name>A0A430KRJ1_9GAMM</name>
<sequence>MKRCYLNAMATLSAMGNSSEQVCKVLKSGQSRLTQTDRFSLGRSLPLGLYEGKLPDISFVEPKWQSRNNRFALAAICQMRNEIDAAVRRYGASRVGVVIGTSTSGIGDSENFLIQRAKSGQVPEGYDYGLQEMGATAAFVAKQLNVSGPVFGISTACSSGSKALASARRLLRSGICDAVIAGGVDTLCHLTVQGFSALEAVSEQPCNPFSRHRNGINIGEAAALFLVTGEAQGVELIGVGESSDAHHISAPDPTGAGAVRCMSAALDDAGITAEKISYINLHGTATALNDQMEARAVDEVFGAEVHCSSTKPFTGHTLGAAGALEAAICCLALEEGFMPVHHWDGAFDPELPMINLVAEPNTGQVPKYMLSNSFAFGGNNISLILRRSNEV</sequence>